<dbReference type="InterPro" id="IPR012677">
    <property type="entry name" value="Nucleotide-bd_a/b_plait_sf"/>
</dbReference>
<feature type="compositionally biased region" description="Basic and acidic residues" evidence="3">
    <location>
        <begin position="470"/>
        <end position="479"/>
    </location>
</feature>
<evidence type="ECO:0000256" key="1">
    <source>
        <dbReference type="ARBA" id="ARBA00022884"/>
    </source>
</evidence>
<feature type="compositionally biased region" description="Acidic residues" evidence="3">
    <location>
        <begin position="41"/>
        <end position="60"/>
    </location>
</feature>
<feature type="compositionally biased region" description="Basic and acidic residues" evidence="3">
    <location>
        <begin position="288"/>
        <end position="299"/>
    </location>
</feature>
<accession>A0AAW2HX60</accession>
<feature type="compositionally biased region" description="Basic and acidic residues" evidence="3">
    <location>
        <begin position="181"/>
        <end position="207"/>
    </location>
</feature>
<feature type="compositionally biased region" description="Basic and acidic residues" evidence="3">
    <location>
        <begin position="253"/>
        <end position="271"/>
    </location>
</feature>
<dbReference type="PROSITE" id="PS50102">
    <property type="entry name" value="RRM"/>
    <property type="match status" value="1"/>
</dbReference>
<feature type="domain" description="RRM" evidence="4">
    <location>
        <begin position="547"/>
        <end position="617"/>
    </location>
</feature>
<dbReference type="AlphaFoldDB" id="A0AAW2HX60"/>
<dbReference type="SUPFAM" id="SSF54928">
    <property type="entry name" value="RNA-binding domain, RBD"/>
    <property type="match status" value="1"/>
</dbReference>
<feature type="compositionally biased region" description="Basic and acidic residues" evidence="3">
    <location>
        <begin position="322"/>
        <end position="353"/>
    </location>
</feature>
<organism evidence="5">
    <name type="scientific">Menopon gallinae</name>
    <name type="common">poultry shaft louse</name>
    <dbReference type="NCBI Taxonomy" id="328185"/>
    <lineage>
        <taxon>Eukaryota</taxon>
        <taxon>Metazoa</taxon>
        <taxon>Ecdysozoa</taxon>
        <taxon>Arthropoda</taxon>
        <taxon>Hexapoda</taxon>
        <taxon>Insecta</taxon>
        <taxon>Pterygota</taxon>
        <taxon>Neoptera</taxon>
        <taxon>Paraneoptera</taxon>
        <taxon>Psocodea</taxon>
        <taxon>Troctomorpha</taxon>
        <taxon>Phthiraptera</taxon>
        <taxon>Amblycera</taxon>
        <taxon>Menoponidae</taxon>
        <taxon>Menopon</taxon>
    </lineage>
</organism>
<proteinExistence type="predicted"/>
<evidence type="ECO:0000259" key="4">
    <source>
        <dbReference type="PROSITE" id="PS50102"/>
    </source>
</evidence>
<dbReference type="InterPro" id="IPR052793">
    <property type="entry name" value="EJC-associated_protein"/>
</dbReference>
<protein>
    <recommendedName>
        <fullName evidence="4">RRM domain-containing protein</fullName>
    </recommendedName>
</protein>
<comment type="caution">
    <text evidence="5">The sequence shown here is derived from an EMBL/GenBank/DDBJ whole genome shotgun (WGS) entry which is preliminary data.</text>
</comment>
<feature type="compositionally biased region" description="Basic and acidic residues" evidence="3">
    <location>
        <begin position="158"/>
        <end position="174"/>
    </location>
</feature>
<gene>
    <name evidence="5" type="ORF">PYX00_006525</name>
</gene>
<feature type="compositionally biased region" description="Acidic residues" evidence="3">
    <location>
        <begin position="300"/>
        <end position="313"/>
    </location>
</feature>
<keyword evidence="1 2" id="KW-0694">RNA-binding</keyword>
<name>A0AAW2HX60_9NEOP</name>
<dbReference type="PANTHER" id="PTHR46589">
    <property type="entry name" value="APOPTOTIC CHROMATIN CONDENSATION INDUCER IN THE NUCLEUS"/>
    <property type="match status" value="1"/>
</dbReference>
<feature type="region of interest" description="Disordered" evidence="3">
    <location>
        <begin position="1"/>
        <end position="421"/>
    </location>
</feature>
<dbReference type="InterPro" id="IPR034257">
    <property type="entry name" value="Acinus_RRM"/>
</dbReference>
<feature type="compositionally biased region" description="Basic residues" evidence="3">
    <location>
        <begin position="26"/>
        <end position="35"/>
    </location>
</feature>
<feature type="compositionally biased region" description="Basic and acidic residues" evidence="3">
    <location>
        <begin position="230"/>
        <end position="246"/>
    </location>
</feature>
<feature type="compositionally biased region" description="Basic and acidic residues" evidence="3">
    <location>
        <begin position="61"/>
        <end position="79"/>
    </location>
</feature>
<sequence length="617" mass="69549">MTNRRKGSKGRASLSKKSESPDKSRRVSRRGRRSRKSDSPEQPEEVCSEYSVDENTEEDEGKTGYDNDRDNSGSCRDSDQYETGKSLDDQKVQSKEEESGGSDGSWKVKSENGGSGGIPKLKLCLTRPPDVSSPTSEQPSPRRRRRTRGNASPAPEQLLHHLDDSAMGEKESPKRSTRSQKAKEAAELEAAAEQKHIEDKETVRSEICDSTNINHSENEDETQIAVDSIIDIKKDEETEENVRESLPDAAEQEAEKETHFQTEPEPEKEQESVPNLAQNEIIESSCTEEVKEEPTKVAEEVTEVVADEQEGPESSEGSVLVKNEKRSPSRDSSEERAKEEALRSRNKYKKVEGSEESEVTESTMSERCPPVSKVEDVDKNQVESMETKNDIKENQEECLPAKANNRKRRWGASASRVTKKPPVSISTDFLKEIIPEVKPLLISEVQLSPNEEEEEGQVKDSDENLPVLTKKVDREKMVQSDESEKDYEEEAVESGAEESPKNESVKTTPQAKDKEFTTFTRKVSVLPSNDLNRLQRSPSPPRHKPSNILYIVNLVRPFTIPQLRELLARTGTIAEDGFWIDKIKSRCFVKYETEEEAKTTRHALHGVRWPVSNPKQL</sequence>
<dbReference type="PANTHER" id="PTHR46589:SF1">
    <property type="entry name" value="APOPTOTIC CHROMATIN CONDENSATION INDUCER IN THE NUCLEUS"/>
    <property type="match status" value="1"/>
</dbReference>
<feature type="compositionally biased region" description="Acidic residues" evidence="3">
    <location>
        <begin position="481"/>
        <end position="496"/>
    </location>
</feature>
<dbReference type="Gene3D" id="3.30.70.330">
    <property type="match status" value="1"/>
</dbReference>
<dbReference type="GO" id="GO:0061574">
    <property type="term" value="C:ASAP complex"/>
    <property type="evidence" value="ECO:0007669"/>
    <property type="project" value="TreeGrafter"/>
</dbReference>
<dbReference type="InterPro" id="IPR000504">
    <property type="entry name" value="RRM_dom"/>
</dbReference>
<evidence type="ECO:0000256" key="2">
    <source>
        <dbReference type="PROSITE-ProRule" id="PRU00176"/>
    </source>
</evidence>
<dbReference type="InterPro" id="IPR035979">
    <property type="entry name" value="RBD_domain_sf"/>
</dbReference>
<dbReference type="GO" id="GO:0003723">
    <property type="term" value="F:RNA binding"/>
    <property type="evidence" value="ECO:0007669"/>
    <property type="project" value="UniProtKB-UniRule"/>
</dbReference>
<evidence type="ECO:0000256" key="3">
    <source>
        <dbReference type="SAM" id="MobiDB-lite"/>
    </source>
</evidence>
<feature type="region of interest" description="Disordered" evidence="3">
    <location>
        <begin position="445"/>
        <end position="517"/>
    </location>
</feature>
<dbReference type="GO" id="GO:0071011">
    <property type="term" value="C:precatalytic spliceosome"/>
    <property type="evidence" value="ECO:0007669"/>
    <property type="project" value="TreeGrafter"/>
</dbReference>
<reference evidence="5" key="1">
    <citation type="journal article" date="2024" name="Gigascience">
        <title>Chromosome-level genome of the poultry shaft louse Menopon gallinae provides insight into the host-switching and adaptive evolution of parasitic lice.</title>
        <authorList>
            <person name="Xu Y."/>
            <person name="Ma L."/>
            <person name="Liu S."/>
            <person name="Liang Y."/>
            <person name="Liu Q."/>
            <person name="He Z."/>
            <person name="Tian L."/>
            <person name="Duan Y."/>
            <person name="Cai W."/>
            <person name="Li H."/>
            <person name="Song F."/>
        </authorList>
    </citation>
    <scope>NUCLEOTIDE SEQUENCE</scope>
    <source>
        <strain evidence="5">Cailab_2023a</strain>
    </source>
</reference>
<dbReference type="GO" id="GO:0008380">
    <property type="term" value="P:RNA splicing"/>
    <property type="evidence" value="ECO:0007669"/>
    <property type="project" value="TreeGrafter"/>
</dbReference>
<evidence type="ECO:0000313" key="5">
    <source>
        <dbReference type="EMBL" id="KAL0273978.1"/>
    </source>
</evidence>
<feature type="compositionally biased region" description="Basic and acidic residues" evidence="3">
    <location>
        <begin position="85"/>
        <end position="98"/>
    </location>
</feature>
<feature type="compositionally biased region" description="Polar residues" evidence="3">
    <location>
        <begin position="272"/>
        <end position="287"/>
    </location>
</feature>
<dbReference type="EMBL" id="JARGDH010000003">
    <property type="protein sequence ID" value="KAL0273978.1"/>
    <property type="molecule type" value="Genomic_DNA"/>
</dbReference>
<dbReference type="CDD" id="cd12432">
    <property type="entry name" value="RRM_ACINU"/>
    <property type="match status" value="1"/>
</dbReference>
<feature type="compositionally biased region" description="Basic and acidic residues" evidence="3">
    <location>
        <begin position="373"/>
        <end position="395"/>
    </location>
</feature>
<feature type="compositionally biased region" description="Basic and acidic residues" evidence="3">
    <location>
        <begin position="16"/>
        <end position="25"/>
    </location>
</feature>